<dbReference type="GeneID" id="29288769"/>
<keyword evidence="4" id="KW-0150">Chloroplast</keyword>
<dbReference type="InterPro" id="IPR014015">
    <property type="entry name" value="Helicase_SF3_DNA-vir"/>
</dbReference>
<dbReference type="RefSeq" id="YP_009306362.1">
    <property type="nucleotide sequence ID" value="NC_031368.1"/>
</dbReference>
<evidence type="ECO:0000256" key="1">
    <source>
        <dbReference type="ARBA" id="ARBA00022741"/>
    </source>
</evidence>
<sequence length="781" mass="90657">MANNNDENSSLMRPFLPLYLEEWAKKKNCIPKKGQYIYQEKILHGWYLDTGGKNAIFCVCHEERKEGIPKYIFKKNAPIHPALFFPEFGLFKEFNLKENQKNQLLKTGIYICEGWKGALSLAYLGQTALAMYGCQNGAYATEHLKFLNIDPQTPIVIVGDADVLWNPNVLKGYQSCIKELSSLVTKPLFFKTFLPRNSIKNGEFFMSKDSPDDVIRENMPIEEFQSLLFTIDVELALKKNLESVTKWTQTFNVQVTPQKNIHKIVDWVLNTYEGRVKYNSETQDVFMYSPKTYCWSVTTLNVMVNDAISLAWDQHKWLHANMLPAIKTAISMWTLKREEMTPFYESYGRMGFQNGAWDYNQKRLLPHGPDNSLWGLLPYNQIDMGAQMTINDICPTICKWLYWCVGDYNPNPNPSLRIKIEFQINILLAFMYASVLQIGNLQRFLFLEGPSASGKSTYFKLLQSLLPKQKNYSTTTTQVCGTFGLQFLTDNPIYLIVLPDMGDGVANLFVDRLRVLISSQEPISIQRKFMPASTVIFDGLLVCASNKNPFAKNQSEGLVDRRMTYLRFSNRISSEHQKDWDELFPPTELEQFISFALQQKPRIIRKFIHNINKSPNQRALINELYCDEMAFNTISTFIRTCLKYVPENYVFLGQDGSLYTHYMAFIDLKNKNITKIDNRLKGVSYTLFRQQILSIMQTLFPNWVVHIQRKRLDGKKYRVVTNIQLIPTVENPHLIEQNIDEDHIETSYNNMPWWYRLPVDVLKKSLTQKNELSTNIETNLQ</sequence>
<evidence type="ECO:0000259" key="3">
    <source>
        <dbReference type="PROSITE" id="PS51206"/>
    </source>
</evidence>
<dbReference type="InterPro" id="IPR027417">
    <property type="entry name" value="P-loop_NTPase"/>
</dbReference>
<dbReference type="PROSITE" id="PS51206">
    <property type="entry name" value="SF3_HELICASE_1"/>
    <property type="match status" value="1"/>
</dbReference>
<name>A0A1C9JBP3_9CHLO</name>
<protein>
    <recommendedName>
        <fullName evidence="3">SF3 helicase domain-containing protein</fullName>
    </recommendedName>
</protein>
<accession>A0A1C9JBP3</accession>
<organism evidence="4">
    <name type="scientific">Caulerpa cliftonii</name>
    <dbReference type="NCBI Taxonomy" id="1004391"/>
    <lineage>
        <taxon>Eukaryota</taxon>
        <taxon>Viridiplantae</taxon>
        <taxon>Chlorophyta</taxon>
        <taxon>core chlorophytes</taxon>
        <taxon>Ulvophyceae</taxon>
        <taxon>TCBD clade</taxon>
        <taxon>Bryopsidales</taxon>
        <taxon>Halimedineae</taxon>
        <taxon>Caulerpaceae</taxon>
        <taxon>Caulerpa</taxon>
    </lineage>
</organism>
<dbReference type="Pfam" id="PF19263">
    <property type="entry name" value="DUF5906"/>
    <property type="match status" value="1"/>
</dbReference>
<evidence type="ECO:0000313" key="4">
    <source>
        <dbReference type="EMBL" id="AOP19266.1"/>
    </source>
</evidence>
<keyword evidence="1" id="KW-0547">Nucleotide-binding</keyword>
<dbReference type="SUPFAM" id="SSF52540">
    <property type="entry name" value="P-loop containing nucleoside triphosphate hydrolases"/>
    <property type="match status" value="1"/>
</dbReference>
<dbReference type="GO" id="GO:0005524">
    <property type="term" value="F:ATP binding"/>
    <property type="evidence" value="ECO:0007669"/>
    <property type="project" value="UniProtKB-KW"/>
</dbReference>
<dbReference type="AlphaFoldDB" id="A0A1C9JBP3"/>
<dbReference type="EMBL" id="KX808498">
    <property type="protein sequence ID" value="AOP19266.1"/>
    <property type="molecule type" value="Genomic_DNA"/>
</dbReference>
<reference evidence="4" key="1">
    <citation type="journal article" date="2016" name="Genome Biol. Evol.">
        <title>Evolutionary Dynamics of Chloroplast Genomes in Low Light: A Case Study of the Endolithic Green Alga Ostreobium quekettii.</title>
        <authorList>
            <person name="R Marcelino V."/>
            <person name="Cremen M.C."/>
            <person name="Jackson C.J."/>
            <person name="Larkum A.A."/>
            <person name="Verbruggen H."/>
        </authorList>
    </citation>
    <scope>NUCLEOTIDE SEQUENCE</scope>
</reference>
<keyword evidence="2" id="KW-0067">ATP-binding</keyword>
<geneLocation type="chloroplast" evidence="4"/>
<evidence type="ECO:0000256" key="2">
    <source>
        <dbReference type="ARBA" id="ARBA00022840"/>
    </source>
</evidence>
<feature type="domain" description="SF3 helicase" evidence="3">
    <location>
        <begin position="421"/>
        <end position="581"/>
    </location>
</feature>
<gene>
    <name evidence="4" type="primary">orf781</name>
</gene>
<dbReference type="Gene3D" id="3.40.50.300">
    <property type="entry name" value="P-loop containing nucleotide triphosphate hydrolases"/>
    <property type="match status" value="1"/>
</dbReference>
<reference evidence="4" key="2">
    <citation type="submission" date="2016-08" db="EMBL/GenBank/DDBJ databases">
        <authorList>
            <person name="Seilhamer J.J."/>
        </authorList>
    </citation>
    <scope>NUCLEOTIDE SEQUENCE</scope>
</reference>
<dbReference type="InterPro" id="IPR045455">
    <property type="entry name" value="NrS-1_pol-like_helicase"/>
</dbReference>
<proteinExistence type="predicted"/>
<keyword evidence="4" id="KW-0934">Plastid</keyword>